<dbReference type="Pfam" id="PF21299">
    <property type="entry name" value="ADAM10_Cys-rich"/>
    <property type="match status" value="1"/>
</dbReference>
<dbReference type="GO" id="GO:0007219">
    <property type="term" value="P:Notch signaling pathway"/>
    <property type="evidence" value="ECO:0007669"/>
    <property type="project" value="TreeGrafter"/>
</dbReference>
<keyword evidence="2" id="KW-1133">Transmembrane helix</keyword>
<accession>A0A448XCF4</accession>
<sequence length="714" mass="77903">MSAELLRNRKGIKLKPGAPCDNYRGYCDVFLRCRSVEAEGPLARLRNLLFSPLMLNKVKTWITLHWWAVIIICLCTVIAMIVFVKICAFHTPPSHLPRPPLPTAAAVAASLGLSPTIPISLASPLPQHIALLTDSRRLRNQEQQHQRGRLRGLPYLHRRNLTRHQMNSNRDHHKEGRVYSGLRGHLPSGFVEQHQPVADTKRPGARKSSTLSQIESCGLPSVDQSATSNHQQQASSSGLVCLDSISSCSASPTECLASLEEPITPRQSNNNSQSLSKVTPFHVRVAPDRSGRSVFHRLRSNQYGIRRLSTSQQTFPSLSILPSQDHNRSRTRNRKRRMHPADHSKRSASTPGVKIGICSSNVAIAANKLPPVSTASHLDGPPWHARPVVLTRGALLLASGRGPQRDKALEAEDVDGYSGHAPEGACSLRVHETSKCVDRLSLGQIGGRLPRSRKSGKEAGHLMIVQMSSALPKSGGPENCLADPLNRQRIRPRQARIPRQTQLPILSADEVAIREDSDEGVGDGVLTSESKAENNLRWTSKFSGLKIDFGKRSSNKVGHSLSSGISRAACALAEHQALILAKQKQQQQQKYISKKTVSSQNASIVSTISREPRKTPSHVRPVSFYIPSSAAFMLTSAEGQSLAPNNSDTSLNHDSLLRKSLPTPQAGSATVNDAVAIITDGSEFPRPPPPVHPGCPTRAPRSTCGRNDLVHRQC</sequence>
<dbReference type="PANTHER" id="PTHR45702">
    <property type="entry name" value="ADAM10/ADAM17 METALLOPEPTIDASE FAMILY MEMBER"/>
    <property type="match status" value="1"/>
</dbReference>
<dbReference type="Proteomes" id="UP000784294">
    <property type="component" value="Unassembled WGS sequence"/>
</dbReference>
<dbReference type="GO" id="GO:0005886">
    <property type="term" value="C:plasma membrane"/>
    <property type="evidence" value="ECO:0007669"/>
    <property type="project" value="TreeGrafter"/>
</dbReference>
<keyword evidence="2" id="KW-0812">Transmembrane</keyword>
<feature type="region of interest" description="Disordered" evidence="1">
    <location>
        <begin position="314"/>
        <end position="352"/>
    </location>
</feature>
<keyword evidence="5" id="KW-1185">Reference proteome</keyword>
<feature type="compositionally biased region" description="Basic residues" evidence="1">
    <location>
        <begin position="329"/>
        <end position="338"/>
    </location>
</feature>
<keyword evidence="2" id="KW-0472">Membrane</keyword>
<evidence type="ECO:0000313" key="5">
    <source>
        <dbReference type="Proteomes" id="UP000784294"/>
    </source>
</evidence>
<evidence type="ECO:0000256" key="2">
    <source>
        <dbReference type="SAM" id="Phobius"/>
    </source>
</evidence>
<protein>
    <recommendedName>
        <fullName evidence="3">ADAM10 cysteine-rich domain-containing protein</fullName>
    </recommendedName>
</protein>
<proteinExistence type="predicted"/>
<feature type="compositionally biased region" description="Polar residues" evidence="1">
    <location>
        <begin position="314"/>
        <end position="324"/>
    </location>
</feature>
<gene>
    <name evidence="4" type="ORF">PXEA_LOCUS26930</name>
</gene>
<dbReference type="EMBL" id="CAAALY010245874">
    <property type="protein sequence ID" value="VEL33490.1"/>
    <property type="molecule type" value="Genomic_DNA"/>
</dbReference>
<dbReference type="AlphaFoldDB" id="A0A448XCF4"/>
<organism evidence="4 5">
    <name type="scientific">Protopolystoma xenopodis</name>
    <dbReference type="NCBI Taxonomy" id="117903"/>
    <lineage>
        <taxon>Eukaryota</taxon>
        <taxon>Metazoa</taxon>
        <taxon>Spiralia</taxon>
        <taxon>Lophotrochozoa</taxon>
        <taxon>Platyhelminthes</taxon>
        <taxon>Monogenea</taxon>
        <taxon>Polyopisthocotylea</taxon>
        <taxon>Polystomatidea</taxon>
        <taxon>Polystomatidae</taxon>
        <taxon>Protopolystoma</taxon>
    </lineage>
</organism>
<dbReference type="GO" id="GO:0004222">
    <property type="term" value="F:metalloendopeptidase activity"/>
    <property type="evidence" value="ECO:0007669"/>
    <property type="project" value="TreeGrafter"/>
</dbReference>
<name>A0A448XCF4_9PLAT</name>
<feature type="domain" description="ADAM10 cysteine-rich" evidence="3">
    <location>
        <begin position="8"/>
        <end position="34"/>
    </location>
</feature>
<dbReference type="InterPro" id="IPR051489">
    <property type="entry name" value="ADAM_Metalloproteinase"/>
</dbReference>
<feature type="region of interest" description="Disordered" evidence="1">
    <location>
        <begin position="680"/>
        <end position="701"/>
    </location>
</feature>
<dbReference type="InterPro" id="IPR049038">
    <property type="entry name" value="ADAM10_Cys-rich"/>
</dbReference>
<dbReference type="PANTHER" id="PTHR45702:SF2">
    <property type="entry name" value="KUZBANIAN, ISOFORM A"/>
    <property type="match status" value="1"/>
</dbReference>
<dbReference type="GO" id="GO:0006509">
    <property type="term" value="P:membrane protein ectodomain proteolysis"/>
    <property type="evidence" value="ECO:0007669"/>
    <property type="project" value="TreeGrafter"/>
</dbReference>
<evidence type="ECO:0000313" key="4">
    <source>
        <dbReference type="EMBL" id="VEL33490.1"/>
    </source>
</evidence>
<comment type="caution">
    <text evidence="4">The sequence shown here is derived from an EMBL/GenBank/DDBJ whole genome shotgun (WGS) entry which is preliminary data.</text>
</comment>
<dbReference type="OrthoDB" id="2149267at2759"/>
<feature type="transmembrane region" description="Helical" evidence="2">
    <location>
        <begin position="64"/>
        <end position="84"/>
    </location>
</feature>
<evidence type="ECO:0000259" key="3">
    <source>
        <dbReference type="Pfam" id="PF21299"/>
    </source>
</evidence>
<evidence type="ECO:0000256" key="1">
    <source>
        <dbReference type="SAM" id="MobiDB-lite"/>
    </source>
</evidence>
<reference evidence="4" key="1">
    <citation type="submission" date="2018-11" db="EMBL/GenBank/DDBJ databases">
        <authorList>
            <consortium name="Pathogen Informatics"/>
        </authorList>
    </citation>
    <scope>NUCLEOTIDE SEQUENCE</scope>
</reference>